<protein>
    <recommendedName>
        <fullName evidence="3">DUF4259 domain-containing protein</fullName>
    </recommendedName>
</protein>
<dbReference type="EMBL" id="QLYX01000003">
    <property type="protein sequence ID" value="RAY15904.1"/>
    <property type="molecule type" value="Genomic_DNA"/>
</dbReference>
<organism evidence="1 2">
    <name type="scientific">Actinomadura craniellae</name>
    <dbReference type="NCBI Taxonomy" id="2231787"/>
    <lineage>
        <taxon>Bacteria</taxon>
        <taxon>Bacillati</taxon>
        <taxon>Actinomycetota</taxon>
        <taxon>Actinomycetes</taxon>
        <taxon>Streptosporangiales</taxon>
        <taxon>Thermomonosporaceae</taxon>
        <taxon>Actinomadura</taxon>
    </lineage>
</organism>
<proteinExistence type="predicted"/>
<name>A0A365H9T0_9ACTN</name>
<dbReference type="InterPro" id="IPR025355">
    <property type="entry name" value="DUF4259"/>
</dbReference>
<accession>A0A365H9T0</accession>
<comment type="caution">
    <text evidence="1">The sequence shown here is derived from an EMBL/GenBank/DDBJ whole genome shotgun (WGS) entry which is preliminary data.</text>
</comment>
<evidence type="ECO:0000313" key="2">
    <source>
        <dbReference type="Proteomes" id="UP000251891"/>
    </source>
</evidence>
<dbReference type="OrthoDB" id="73183at2"/>
<reference evidence="1 2" key="1">
    <citation type="submission" date="2018-06" db="EMBL/GenBank/DDBJ databases">
        <title>Actinomadura craniellae sp. nov. isolated from marine sponge Craniella sp.</title>
        <authorList>
            <person name="Li L."/>
            <person name="Xu Q.H."/>
            <person name="Lin H.W."/>
            <person name="Lu Y.H."/>
        </authorList>
    </citation>
    <scope>NUCLEOTIDE SEQUENCE [LARGE SCALE GENOMIC DNA]</scope>
    <source>
        <strain evidence="1 2">LHW63021</strain>
    </source>
</reference>
<keyword evidence="2" id="KW-1185">Reference proteome</keyword>
<sequence length="138" mass="15009">MGTWDYGPFDNDSALDLVGDLADRPAGETVPELRATMLKVLDAGSPVDAWEMNQALAAASVVAGRIDPALLDDEDEAEVCAGRLGPELDAEFRALAVRVFDRAFRPDDNEWYDLWVESEALDEVEVAHAPYRAVLSGS</sequence>
<evidence type="ECO:0000313" key="1">
    <source>
        <dbReference type="EMBL" id="RAY15904.1"/>
    </source>
</evidence>
<evidence type="ECO:0008006" key="3">
    <source>
        <dbReference type="Google" id="ProtNLM"/>
    </source>
</evidence>
<gene>
    <name evidence="1" type="ORF">DPM19_09115</name>
</gene>
<dbReference type="AlphaFoldDB" id="A0A365H9T0"/>
<dbReference type="Proteomes" id="UP000251891">
    <property type="component" value="Unassembled WGS sequence"/>
</dbReference>
<dbReference type="Pfam" id="PF14078">
    <property type="entry name" value="DUF4259"/>
    <property type="match status" value="1"/>
</dbReference>
<dbReference type="RefSeq" id="WP_111864742.1">
    <property type="nucleotide sequence ID" value="NZ_QLYX01000003.1"/>
</dbReference>